<gene>
    <name evidence="4" type="primary">11410404</name>
    <name evidence="2" type="ordered locus">MTR_2g075550</name>
    <name evidence="3" type="ORF">MtrunA17_Chr2g0315301</name>
</gene>
<dbReference type="OrthoDB" id="1409994at2759"/>
<evidence type="ECO:0000313" key="2">
    <source>
        <dbReference type="EMBL" id="AES66539.1"/>
    </source>
</evidence>
<dbReference type="EnsemblPlants" id="AES66539">
    <property type="protein sequence ID" value="AES66539"/>
    <property type="gene ID" value="MTR_2g075550"/>
</dbReference>
<keyword evidence="5" id="KW-1185">Reference proteome</keyword>
<protein>
    <submittedName>
        <fullName evidence="2 4">Uncharacterized protein</fullName>
    </submittedName>
</protein>
<dbReference type="AlphaFoldDB" id="G7IR18"/>
<dbReference type="EMBL" id="CM001218">
    <property type="protein sequence ID" value="AES66539.1"/>
    <property type="molecule type" value="Genomic_DNA"/>
</dbReference>
<organism evidence="2 5">
    <name type="scientific">Medicago truncatula</name>
    <name type="common">Barrel medic</name>
    <name type="synonym">Medicago tribuloides</name>
    <dbReference type="NCBI Taxonomy" id="3880"/>
    <lineage>
        <taxon>Eukaryota</taxon>
        <taxon>Viridiplantae</taxon>
        <taxon>Streptophyta</taxon>
        <taxon>Embryophyta</taxon>
        <taxon>Tracheophyta</taxon>
        <taxon>Spermatophyta</taxon>
        <taxon>Magnoliopsida</taxon>
        <taxon>eudicotyledons</taxon>
        <taxon>Gunneridae</taxon>
        <taxon>Pentapetalae</taxon>
        <taxon>rosids</taxon>
        <taxon>fabids</taxon>
        <taxon>Fabales</taxon>
        <taxon>Fabaceae</taxon>
        <taxon>Papilionoideae</taxon>
        <taxon>50 kb inversion clade</taxon>
        <taxon>NPAAA clade</taxon>
        <taxon>Hologalegina</taxon>
        <taxon>IRL clade</taxon>
        <taxon>Trifolieae</taxon>
        <taxon>Medicago</taxon>
    </lineage>
</organism>
<reference evidence="3" key="4">
    <citation type="journal article" date="2018" name="Nat. Plants">
        <title>Whole-genome landscape of Medicago truncatula symbiotic genes.</title>
        <authorList>
            <person name="Pecrix Y."/>
            <person name="Gamas P."/>
            <person name="Carrere S."/>
        </authorList>
    </citation>
    <scope>NUCLEOTIDE SEQUENCE</scope>
    <source>
        <tissue evidence="3">Leaves</tissue>
    </source>
</reference>
<feature type="compositionally biased region" description="Polar residues" evidence="1">
    <location>
        <begin position="70"/>
        <end position="86"/>
    </location>
</feature>
<evidence type="ECO:0000313" key="5">
    <source>
        <dbReference type="Proteomes" id="UP000002051"/>
    </source>
</evidence>
<dbReference type="Gramene" id="rna11030">
    <property type="protein sequence ID" value="RHN74896.1"/>
    <property type="gene ID" value="gene11030"/>
</dbReference>
<dbReference type="PaxDb" id="3880-AES66539"/>
<proteinExistence type="predicted"/>
<evidence type="ECO:0000256" key="1">
    <source>
        <dbReference type="SAM" id="MobiDB-lite"/>
    </source>
</evidence>
<dbReference type="HOGENOM" id="CLU_1838084_0_0_1"/>
<name>G7IR18_MEDTR</name>
<reference evidence="2 5" key="2">
    <citation type="journal article" date="2014" name="BMC Genomics">
        <title>An improved genome release (version Mt4.0) for the model legume Medicago truncatula.</title>
        <authorList>
            <person name="Tang H."/>
            <person name="Krishnakumar V."/>
            <person name="Bidwell S."/>
            <person name="Rosen B."/>
            <person name="Chan A."/>
            <person name="Zhou S."/>
            <person name="Gentzbittel L."/>
            <person name="Childs K.L."/>
            <person name="Yandell M."/>
            <person name="Gundlach H."/>
            <person name="Mayer K.F."/>
            <person name="Schwartz D.C."/>
            <person name="Town C.D."/>
        </authorList>
    </citation>
    <scope>GENOME REANNOTATION</scope>
    <source>
        <strain evidence="4 5">cv. Jemalong A17</strain>
    </source>
</reference>
<feature type="compositionally biased region" description="Polar residues" evidence="1">
    <location>
        <begin position="129"/>
        <end position="140"/>
    </location>
</feature>
<dbReference type="Proteomes" id="UP000265566">
    <property type="component" value="Chromosome 2"/>
</dbReference>
<dbReference type="Proteomes" id="UP000002051">
    <property type="component" value="Chromosome 2"/>
</dbReference>
<reference evidence="2 5" key="1">
    <citation type="journal article" date="2011" name="Nature">
        <title>The Medicago genome provides insight into the evolution of rhizobial symbioses.</title>
        <authorList>
            <person name="Young N.D."/>
            <person name="Debelle F."/>
            <person name="Oldroyd G.E."/>
            <person name="Geurts R."/>
            <person name="Cannon S.B."/>
            <person name="Udvardi M.K."/>
            <person name="Benedito V.A."/>
            <person name="Mayer K.F."/>
            <person name="Gouzy J."/>
            <person name="Schoof H."/>
            <person name="Van de Peer Y."/>
            <person name="Proost S."/>
            <person name="Cook D.R."/>
            <person name="Meyers B.C."/>
            <person name="Spannagl M."/>
            <person name="Cheung F."/>
            <person name="De Mita S."/>
            <person name="Krishnakumar V."/>
            <person name="Gundlach H."/>
            <person name="Zhou S."/>
            <person name="Mudge J."/>
            <person name="Bharti A.K."/>
            <person name="Murray J.D."/>
            <person name="Naoumkina M.A."/>
            <person name="Rosen B."/>
            <person name="Silverstein K.A."/>
            <person name="Tang H."/>
            <person name="Rombauts S."/>
            <person name="Zhao P.X."/>
            <person name="Zhou P."/>
            <person name="Barbe V."/>
            <person name="Bardou P."/>
            <person name="Bechner M."/>
            <person name="Bellec A."/>
            <person name="Berger A."/>
            <person name="Berges H."/>
            <person name="Bidwell S."/>
            <person name="Bisseling T."/>
            <person name="Choisne N."/>
            <person name="Couloux A."/>
            <person name="Denny R."/>
            <person name="Deshpande S."/>
            <person name="Dai X."/>
            <person name="Doyle J.J."/>
            <person name="Dudez A.M."/>
            <person name="Farmer A.D."/>
            <person name="Fouteau S."/>
            <person name="Franken C."/>
            <person name="Gibelin C."/>
            <person name="Gish J."/>
            <person name="Goldstein S."/>
            <person name="Gonzalez A.J."/>
            <person name="Green P.J."/>
            <person name="Hallab A."/>
            <person name="Hartog M."/>
            <person name="Hua A."/>
            <person name="Humphray S.J."/>
            <person name="Jeong D.H."/>
            <person name="Jing Y."/>
            <person name="Jocker A."/>
            <person name="Kenton S.M."/>
            <person name="Kim D.J."/>
            <person name="Klee K."/>
            <person name="Lai H."/>
            <person name="Lang C."/>
            <person name="Lin S."/>
            <person name="Macmil S.L."/>
            <person name="Magdelenat G."/>
            <person name="Matthews L."/>
            <person name="McCorrison J."/>
            <person name="Monaghan E.L."/>
            <person name="Mun J.H."/>
            <person name="Najar F.Z."/>
            <person name="Nicholson C."/>
            <person name="Noirot C."/>
            <person name="O'Bleness M."/>
            <person name="Paule C.R."/>
            <person name="Poulain J."/>
            <person name="Prion F."/>
            <person name="Qin B."/>
            <person name="Qu C."/>
            <person name="Retzel E.F."/>
            <person name="Riddle C."/>
            <person name="Sallet E."/>
            <person name="Samain S."/>
            <person name="Samson N."/>
            <person name="Sanders I."/>
            <person name="Saurat O."/>
            <person name="Scarpelli C."/>
            <person name="Schiex T."/>
            <person name="Segurens B."/>
            <person name="Severin A.J."/>
            <person name="Sherrier D.J."/>
            <person name="Shi R."/>
            <person name="Sims S."/>
            <person name="Singer S.R."/>
            <person name="Sinharoy S."/>
            <person name="Sterck L."/>
            <person name="Viollet A."/>
            <person name="Wang B.B."/>
            <person name="Wang K."/>
            <person name="Wang M."/>
            <person name="Wang X."/>
            <person name="Warfsmann J."/>
            <person name="Weissenbach J."/>
            <person name="White D.D."/>
            <person name="White J.D."/>
            <person name="Wiley G.B."/>
            <person name="Wincker P."/>
            <person name="Xing Y."/>
            <person name="Yang L."/>
            <person name="Yao Z."/>
            <person name="Ying F."/>
            <person name="Zhai J."/>
            <person name="Zhou L."/>
            <person name="Zuber A."/>
            <person name="Denarie J."/>
            <person name="Dixon R.A."/>
            <person name="May G.D."/>
            <person name="Schwartz D.C."/>
            <person name="Rogers J."/>
            <person name="Quetier F."/>
            <person name="Town C.D."/>
            <person name="Roe B.A."/>
        </authorList>
    </citation>
    <scope>NUCLEOTIDE SEQUENCE [LARGE SCALE GENOMIC DNA]</scope>
    <source>
        <strain evidence="2">A17</strain>
        <strain evidence="4 5">cv. Jemalong A17</strain>
    </source>
</reference>
<dbReference type="KEGG" id="mtr:11410404"/>
<evidence type="ECO:0000313" key="4">
    <source>
        <dbReference type="EnsemblPlants" id="AES66539"/>
    </source>
</evidence>
<reference evidence="4" key="3">
    <citation type="submission" date="2015-04" db="UniProtKB">
        <authorList>
            <consortium name="EnsemblPlants"/>
        </authorList>
    </citation>
    <scope>IDENTIFICATION</scope>
    <source>
        <strain evidence="4">cv. Jemalong A17</strain>
    </source>
</reference>
<feature type="region of interest" description="Disordered" evidence="1">
    <location>
        <begin position="45"/>
        <end position="140"/>
    </location>
</feature>
<evidence type="ECO:0000313" key="3">
    <source>
        <dbReference type="EMBL" id="RHN74896.1"/>
    </source>
</evidence>
<dbReference type="EMBL" id="PSQE01000002">
    <property type="protein sequence ID" value="RHN74896.1"/>
    <property type="molecule type" value="Genomic_DNA"/>
</dbReference>
<sequence>MALAAGSFTHMPVLPTLKYTSKKSMTITIKCANNKNKTKVYAMKPIVRPGGGLGTDPQSTINRRPIGEPTGSTGSEDLGTDPQSTIDSHDGEPTGSTGSEGLGTDPQMENPQLPTNPPKNSDDDEDQLDNTSAFNLTGNE</sequence>
<accession>G7IR18</accession>